<name>A0A5J4W627_9EUKA</name>
<evidence type="ECO:0000256" key="5">
    <source>
        <dbReference type="ARBA" id="ARBA00010810"/>
    </source>
</evidence>
<feature type="transmembrane region" description="Helical" evidence="18">
    <location>
        <begin position="368"/>
        <end position="386"/>
    </location>
</feature>
<evidence type="ECO:0000256" key="13">
    <source>
        <dbReference type="ARBA" id="ARBA00023136"/>
    </source>
</evidence>
<evidence type="ECO:0000256" key="18">
    <source>
        <dbReference type="SAM" id="Phobius"/>
    </source>
</evidence>
<evidence type="ECO:0000256" key="9">
    <source>
        <dbReference type="ARBA" id="ARBA00022692"/>
    </source>
</evidence>
<keyword evidence="11" id="KW-0460">Magnesium</keyword>
<feature type="transmembrane region" description="Helical" evidence="18">
    <location>
        <begin position="221"/>
        <end position="242"/>
    </location>
</feature>
<evidence type="ECO:0000256" key="11">
    <source>
        <dbReference type="ARBA" id="ARBA00022842"/>
    </source>
</evidence>
<dbReference type="EC" id="2.4.99.18" evidence="6"/>
<evidence type="ECO:0000256" key="4">
    <source>
        <dbReference type="ARBA" id="ARBA00004922"/>
    </source>
</evidence>
<dbReference type="Proteomes" id="UP000324800">
    <property type="component" value="Unassembled WGS sequence"/>
</dbReference>
<dbReference type="GO" id="GO:0012505">
    <property type="term" value="C:endomembrane system"/>
    <property type="evidence" value="ECO:0007669"/>
    <property type="project" value="UniProtKB-SubCell"/>
</dbReference>
<keyword evidence="8 20" id="KW-0808">Transferase</keyword>
<dbReference type="GO" id="GO:0004579">
    <property type="term" value="F:dolichyl-diphosphooligosaccharide-protein glycotransferase activity"/>
    <property type="evidence" value="ECO:0007669"/>
    <property type="project" value="UniProtKB-EC"/>
</dbReference>
<comment type="catalytic activity">
    <reaction evidence="15">
        <text>a di-trans,poly-cis-dolichyl diphosphooligosaccharide + L-asparaginyl-[protein] = N(4)-(oligosaccharide-(1-&gt;4)-N-acetyl-beta-D-glucosaminyl-(1-&gt;4)-N-acetyl-beta-D-glucosaminyl)-L-asparaginyl-[protein] + a di-trans,poly-cis-dolichyl diphosphate + H(+)</text>
        <dbReference type="Rhea" id="RHEA:22980"/>
        <dbReference type="Rhea" id="RHEA-COMP:12804"/>
        <dbReference type="Rhea" id="RHEA-COMP:12805"/>
        <dbReference type="Rhea" id="RHEA-COMP:19506"/>
        <dbReference type="Rhea" id="RHEA-COMP:19509"/>
        <dbReference type="ChEBI" id="CHEBI:15378"/>
        <dbReference type="ChEBI" id="CHEBI:50347"/>
        <dbReference type="ChEBI" id="CHEBI:57497"/>
        <dbReference type="ChEBI" id="CHEBI:57570"/>
        <dbReference type="ChEBI" id="CHEBI:132529"/>
        <dbReference type="EC" id="2.4.99.18"/>
    </reaction>
</comment>
<evidence type="ECO:0000313" key="21">
    <source>
        <dbReference type="Proteomes" id="UP000324800"/>
    </source>
</evidence>
<feature type="transmembrane region" description="Helical" evidence="18">
    <location>
        <begin position="63"/>
        <end position="83"/>
    </location>
</feature>
<feature type="transmembrane region" description="Helical" evidence="18">
    <location>
        <begin position="467"/>
        <end position="483"/>
    </location>
</feature>
<keyword evidence="12 18" id="KW-1133">Transmembrane helix</keyword>
<feature type="transmembrane region" description="Helical" evidence="18">
    <location>
        <begin position="150"/>
        <end position="183"/>
    </location>
</feature>
<feature type="coiled-coil region" evidence="16">
    <location>
        <begin position="417"/>
        <end position="446"/>
    </location>
</feature>
<evidence type="ECO:0000256" key="14">
    <source>
        <dbReference type="ARBA" id="ARBA00023211"/>
    </source>
</evidence>
<evidence type="ECO:0000256" key="8">
    <source>
        <dbReference type="ARBA" id="ARBA00022679"/>
    </source>
</evidence>
<dbReference type="Gene3D" id="3.40.50.12610">
    <property type="match status" value="1"/>
</dbReference>
<evidence type="ECO:0000256" key="1">
    <source>
        <dbReference type="ARBA" id="ARBA00001936"/>
    </source>
</evidence>
<evidence type="ECO:0000256" key="6">
    <source>
        <dbReference type="ARBA" id="ARBA00012605"/>
    </source>
</evidence>
<evidence type="ECO:0000256" key="15">
    <source>
        <dbReference type="ARBA" id="ARBA00048829"/>
    </source>
</evidence>
<keyword evidence="16" id="KW-0175">Coiled coil</keyword>
<evidence type="ECO:0000256" key="3">
    <source>
        <dbReference type="ARBA" id="ARBA00004127"/>
    </source>
</evidence>
<comment type="subcellular location">
    <subcellularLocation>
        <location evidence="3">Endomembrane system</location>
        <topology evidence="3">Multi-pass membrane protein</topology>
    </subcellularLocation>
</comment>
<feature type="transmembrane region" description="Helical" evidence="18">
    <location>
        <begin position="189"/>
        <end position="209"/>
    </location>
</feature>
<dbReference type="Pfam" id="PF02516">
    <property type="entry name" value="STT3"/>
    <property type="match status" value="1"/>
</dbReference>
<evidence type="ECO:0000313" key="20">
    <source>
        <dbReference type="EMBL" id="KAA6389909.1"/>
    </source>
</evidence>
<comment type="pathway">
    <text evidence="4">Protein modification; protein glycosylation.</text>
</comment>
<evidence type="ECO:0000256" key="12">
    <source>
        <dbReference type="ARBA" id="ARBA00022989"/>
    </source>
</evidence>
<evidence type="ECO:0000256" key="16">
    <source>
        <dbReference type="SAM" id="Coils"/>
    </source>
</evidence>
<feature type="transmembrane region" description="Helical" evidence="18">
    <location>
        <begin position="645"/>
        <end position="664"/>
    </location>
</feature>
<organism evidence="20 21">
    <name type="scientific">Streblomastix strix</name>
    <dbReference type="NCBI Taxonomy" id="222440"/>
    <lineage>
        <taxon>Eukaryota</taxon>
        <taxon>Metamonada</taxon>
        <taxon>Preaxostyla</taxon>
        <taxon>Oxymonadida</taxon>
        <taxon>Streblomastigidae</taxon>
        <taxon>Streblomastix</taxon>
    </lineage>
</organism>
<dbReference type="GO" id="GO:0016020">
    <property type="term" value="C:membrane"/>
    <property type="evidence" value="ECO:0007669"/>
    <property type="project" value="InterPro"/>
</dbReference>
<feature type="transmembrane region" description="Helical" evidence="18">
    <location>
        <begin position="304"/>
        <end position="327"/>
    </location>
</feature>
<dbReference type="AlphaFoldDB" id="A0A5J4W627"/>
<dbReference type="InterPro" id="IPR003674">
    <property type="entry name" value="Oligo_trans_STT3"/>
</dbReference>
<dbReference type="UniPathway" id="UPA00378"/>
<evidence type="ECO:0000256" key="10">
    <source>
        <dbReference type="ARBA" id="ARBA00022723"/>
    </source>
</evidence>
<evidence type="ECO:0000259" key="19">
    <source>
        <dbReference type="Pfam" id="PF02516"/>
    </source>
</evidence>
<comment type="caution">
    <text evidence="20">The sequence shown here is derived from an EMBL/GenBank/DDBJ whole genome shotgun (WGS) entry which is preliminary data.</text>
</comment>
<feature type="region of interest" description="Disordered" evidence="17">
    <location>
        <begin position="587"/>
        <end position="625"/>
    </location>
</feature>
<feature type="region of interest" description="Disordered" evidence="17">
    <location>
        <begin position="526"/>
        <end position="554"/>
    </location>
</feature>
<keyword evidence="10" id="KW-0479">Metal-binding</keyword>
<feature type="transmembrane region" description="Helical" evidence="18">
    <location>
        <begin position="121"/>
        <end position="138"/>
    </location>
</feature>
<keyword evidence="14" id="KW-0464">Manganese</keyword>
<proteinExistence type="inferred from homology"/>
<protein>
    <recommendedName>
        <fullName evidence="6">dolichyl-diphosphooligosaccharide--protein glycotransferase</fullName>
        <ecNumber evidence="6">2.4.99.18</ecNumber>
    </recommendedName>
</protein>
<evidence type="ECO:0000256" key="7">
    <source>
        <dbReference type="ARBA" id="ARBA00022676"/>
    </source>
</evidence>
<evidence type="ECO:0000256" key="2">
    <source>
        <dbReference type="ARBA" id="ARBA00001946"/>
    </source>
</evidence>
<keyword evidence="13 18" id="KW-0472">Membrane</keyword>
<reference evidence="20 21" key="1">
    <citation type="submission" date="2019-03" db="EMBL/GenBank/DDBJ databases">
        <title>Single cell metagenomics reveals metabolic interactions within the superorganism composed of flagellate Streblomastix strix and complex community of Bacteroidetes bacteria on its surface.</title>
        <authorList>
            <person name="Treitli S.C."/>
            <person name="Kolisko M."/>
            <person name="Husnik F."/>
            <person name="Keeling P."/>
            <person name="Hampl V."/>
        </authorList>
    </citation>
    <scope>NUCLEOTIDE SEQUENCE [LARGE SCALE GENOMIC DNA]</scope>
    <source>
        <strain evidence="20">ST1C</strain>
    </source>
</reference>
<feature type="compositionally biased region" description="Basic and acidic residues" evidence="17">
    <location>
        <begin position="606"/>
        <end position="618"/>
    </location>
</feature>
<dbReference type="EMBL" id="SNRW01003413">
    <property type="protein sequence ID" value="KAA6389909.1"/>
    <property type="molecule type" value="Genomic_DNA"/>
</dbReference>
<keyword evidence="9 18" id="KW-0812">Transmembrane</keyword>
<feature type="compositionally biased region" description="Polar residues" evidence="17">
    <location>
        <begin position="536"/>
        <end position="554"/>
    </location>
</feature>
<feature type="compositionally biased region" description="Low complexity" evidence="17">
    <location>
        <begin position="587"/>
        <end position="600"/>
    </location>
</feature>
<dbReference type="OrthoDB" id="10261066at2759"/>
<keyword evidence="7" id="KW-0328">Glycosyltransferase</keyword>
<feature type="transmembrane region" description="Helical" evidence="18">
    <location>
        <begin position="248"/>
        <end position="266"/>
    </location>
</feature>
<comment type="cofactor">
    <cofactor evidence="1">
        <name>Mn(2+)</name>
        <dbReference type="ChEBI" id="CHEBI:29035"/>
    </cofactor>
</comment>
<gene>
    <name evidence="20" type="ORF">EZS28_014562</name>
</gene>
<evidence type="ECO:0000256" key="17">
    <source>
        <dbReference type="SAM" id="MobiDB-lite"/>
    </source>
</evidence>
<dbReference type="InterPro" id="IPR048307">
    <property type="entry name" value="STT3_N"/>
</dbReference>
<feature type="transmembrane region" description="Helical" evidence="18">
    <location>
        <begin position="95"/>
        <end position="115"/>
    </location>
</feature>
<sequence length="1020" mass="116057">MIIFISCALAIIPRLFNVVRYESIIHEFDPYFNYRSSQYLVNEGMYKFHNWFDERAWYPLGRIVGTTVYPGLMWSAVLLYKILEVLGLPVDIKDACVLVSPIWAVFTVLVTYYVARMVWNKKAALVSAFLISVIPGYMSRSVAGAFDNECISIFALLAVFALWIRSMQSGSMLYCALCSLAYFYMASAWGGYVFIINLIPLYVLAMLVMGRYSVRLHVAYTTFYILGILLSMQIQFVSFMPVQSGEHLAAFAVFIIIQIYGLVLYCDQNIVLPGDDILLDALPPWPTIRNTILGMRRKTMLLKIALPIGITIFIIIVVILFLCPQYITPWTGRFYNLLHPSHAKRHIPIIASVSEHQPSSWSTLFEDLHITALFFIPGVFAVFQRISMERQQVDASQAKKLLKDADKWRKDNDILKIKKKGDKKERKKEKKEQIAAEEAIEEASEQAEQSMDVDEITLQYLAWKNDGALFICIYGIASLYFASEMVRLVLVVAPAACILSGIGISELGQRCVDAFIEILQNSVQNSDQQKEKSNEVKQANSASKNQESVSNSGNLAQSAVERRIKAQNKKKSGIGKKIRSFFKSQMKSMTSTSQQQQPQSHHNPLRKSEIESFSKNDPSEDDESQLPRFLRCCGSDTFLSPSLPLVVIVFVGIALGVFGFHALYQADKYFSSPSIVIQYQDNEGRMKVMDDFREAYGWLRHNTDVNAKVMSWWDYGYQLSAVANRTVIVDNNTWNSTHIATVGMIFASSEEQALPVLQMLGVDYILILFGGNSGYQGDDINKFHWMLRIAGGSTEIADEIGLYKLERKQREQQREKEMKDELNRRLMEDDYINKKDNIRRKQYERHRAKADAEEERLVKMSGAPYPQIKEDNYLSHSTQEVGPMFVEIDSKSFIVGESSIGSYDIDSTDNTTAPRRHGGTLRVDEDASPVFLDSIIYKMSFYGIDNITSTFIERANRRKSQKQTKANNEDTYQYYTEGVDVVRRQTVGGKDIRFAGLEEAFISETGLVRIFRVKKNIAPI</sequence>
<comment type="similarity">
    <text evidence="5">Belongs to the STT3 family.</text>
</comment>
<accession>A0A5J4W627</accession>
<feature type="transmembrane region" description="Helical" evidence="18">
    <location>
        <begin position="489"/>
        <end position="508"/>
    </location>
</feature>
<feature type="domain" description="Oligosaccharyl transferase STT3 N-terminal" evidence="19">
    <location>
        <begin position="9"/>
        <end position="393"/>
    </location>
</feature>
<dbReference type="PANTHER" id="PTHR13872">
    <property type="entry name" value="DOLICHYL-DIPHOSPHOOLIGOSACCHARIDE--PROTEIN GLYCOSYLTRANSFERASE SUBUNIT"/>
    <property type="match status" value="1"/>
</dbReference>
<dbReference type="GO" id="GO:0046872">
    <property type="term" value="F:metal ion binding"/>
    <property type="evidence" value="ECO:0007669"/>
    <property type="project" value="UniProtKB-KW"/>
</dbReference>
<dbReference type="PANTHER" id="PTHR13872:SF1">
    <property type="entry name" value="DOLICHYL-DIPHOSPHOOLIGOSACCHARIDE--PROTEIN GLYCOSYLTRANSFERASE SUBUNIT STT3B"/>
    <property type="match status" value="1"/>
</dbReference>
<comment type="cofactor">
    <cofactor evidence="2">
        <name>Mg(2+)</name>
        <dbReference type="ChEBI" id="CHEBI:18420"/>
    </cofactor>
</comment>